<reference evidence="3" key="2">
    <citation type="submission" date="2020-10" db="UniProtKB">
        <authorList>
            <consortium name="WormBaseParasite"/>
        </authorList>
    </citation>
    <scope>IDENTIFICATION</scope>
</reference>
<feature type="compositionally biased region" description="Low complexity" evidence="1">
    <location>
        <begin position="299"/>
        <end position="314"/>
    </location>
</feature>
<protein>
    <submittedName>
        <fullName evidence="3">Nuclear pore complex protein Nup50</fullName>
    </submittedName>
</protein>
<keyword evidence="2" id="KW-1185">Reference proteome</keyword>
<evidence type="ECO:0000313" key="3">
    <source>
        <dbReference type="WBParaSite" id="Pan_g12009.t2"/>
    </source>
</evidence>
<dbReference type="WBParaSite" id="Pan_g12009.t2">
    <property type="protein sequence ID" value="Pan_g12009.t2"/>
    <property type="gene ID" value="Pan_g12009"/>
</dbReference>
<evidence type="ECO:0000256" key="1">
    <source>
        <dbReference type="SAM" id="MobiDB-lite"/>
    </source>
</evidence>
<feature type="compositionally biased region" description="Polar residues" evidence="1">
    <location>
        <begin position="252"/>
        <end position="261"/>
    </location>
</feature>
<dbReference type="Proteomes" id="UP000492821">
    <property type="component" value="Unassembled WGS sequence"/>
</dbReference>
<feature type="compositionally biased region" description="Polar residues" evidence="1">
    <location>
        <begin position="281"/>
        <end position="297"/>
    </location>
</feature>
<reference evidence="2" key="1">
    <citation type="journal article" date="2013" name="Genetics">
        <title>The draft genome and transcriptome of Panagrellus redivivus are shaped by the harsh demands of a free-living lifestyle.</title>
        <authorList>
            <person name="Srinivasan J."/>
            <person name="Dillman A.R."/>
            <person name="Macchietto M.G."/>
            <person name="Heikkinen L."/>
            <person name="Lakso M."/>
            <person name="Fracchia K.M."/>
            <person name="Antoshechkin I."/>
            <person name="Mortazavi A."/>
            <person name="Wong G."/>
            <person name="Sternberg P.W."/>
        </authorList>
    </citation>
    <scope>NUCLEOTIDE SEQUENCE [LARGE SCALE GENOMIC DNA]</scope>
    <source>
        <strain evidence="2">MT8872</strain>
    </source>
</reference>
<proteinExistence type="predicted"/>
<evidence type="ECO:0000313" key="2">
    <source>
        <dbReference type="Proteomes" id="UP000492821"/>
    </source>
</evidence>
<sequence length="641" mass="70506">MPEAKSTPDREHHKRFRCDRYAKMIQRQKMLRECKPLEEGLSALARAKILLSDEKAVRADWATPDVKSGRQRSPSVPSIPKTELPTVPVLPVKPLGPSSSLTSISYTSNIVFPTTALSTNTSTSRTNSLDANSKPTPTMAFGSLPSASSSPVKQPQHAPLHKTDALPIDADKTISASKSPGANLADFTFDSLPTSSFVFPKGATSTPIGSPNKSTLFSTPKTDPKVPNFLASTTPILPTSKPFTMNHAFGPSISSNSTDSGKFSFGGDKTPDSDPPKPAINTKSSENTPTNSFNGSFKTPEATPTAHPAQATPTKANLPLAVRWVRHQRAIFQKAQERLRPFLTNPDEAEFRNTLRVEVGDYIDHTLVKDVTNQHLTDFVNYFVTMLKGDAVVCRVRENKWFNFDRENVMHMAFLYDVICKRIFQMVCQDPTIIETATLLHGLLVSSLAARSKISSLSSHLPDFKVVFRTYLANSIFLINLTVEDLVSVFTERTKKYPEPITVQSLPFERNLLKLLFTIEAANPVVGGAKTLSELQGLQLIHEFCIACQLPQVPVMTGAVLLEILQCAGTALSKNNCPYQRSTLKNLIPRLQALPNQSVDAVIDKICNNLLADIRVPLTQMHNVIRQKIIDKLAAIDLEPL</sequence>
<organism evidence="2 3">
    <name type="scientific">Panagrellus redivivus</name>
    <name type="common">Microworm</name>
    <dbReference type="NCBI Taxonomy" id="6233"/>
    <lineage>
        <taxon>Eukaryota</taxon>
        <taxon>Metazoa</taxon>
        <taxon>Ecdysozoa</taxon>
        <taxon>Nematoda</taxon>
        <taxon>Chromadorea</taxon>
        <taxon>Rhabditida</taxon>
        <taxon>Tylenchina</taxon>
        <taxon>Panagrolaimomorpha</taxon>
        <taxon>Panagrolaimoidea</taxon>
        <taxon>Panagrolaimidae</taxon>
        <taxon>Panagrellus</taxon>
    </lineage>
</organism>
<dbReference type="AlphaFoldDB" id="A0A7E4URJ4"/>
<feature type="region of interest" description="Disordered" evidence="1">
    <location>
        <begin position="62"/>
        <end position="82"/>
    </location>
</feature>
<accession>A0A7E4URJ4</accession>
<feature type="compositionally biased region" description="Low complexity" evidence="1">
    <location>
        <begin position="119"/>
        <end position="129"/>
    </location>
</feature>
<name>A0A7E4URJ4_PANRE</name>
<feature type="region of interest" description="Disordered" evidence="1">
    <location>
        <begin position="248"/>
        <end position="314"/>
    </location>
</feature>
<feature type="region of interest" description="Disordered" evidence="1">
    <location>
        <begin position="119"/>
        <end position="158"/>
    </location>
</feature>